<reference evidence="2" key="1">
    <citation type="journal article" date="2011" name="Stand. Genomic Sci.">
        <title>Non-contiguous finished genome sequence of the opportunistic oral pathogen Prevotella multisaccharivorax type strain (PPPA20).</title>
        <authorList>
            <person name="Pati A."/>
            <person name="Gronow S."/>
            <person name="Lu M."/>
            <person name="Lapidus A."/>
            <person name="Nolan M."/>
            <person name="Lucas S."/>
            <person name="Hammon N."/>
            <person name="Deshpande S."/>
            <person name="Cheng J.F."/>
            <person name="Tapia R."/>
            <person name="Han C."/>
            <person name="Goodwin L."/>
            <person name="Pitluck S."/>
            <person name="Liolios K."/>
            <person name="Pagani I."/>
            <person name="Mavromatis K."/>
            <person name="Mikhailova N."/>
            <person name="Huntemann M."/>
            <person name="Chen A."/>
            <person name="Palaniappan K."/>
            <person name="Land M."/>
            <person name="Hauser L."/>
            <person name="Detter J.C."/>
            <person name="Brambilla E.M."/>
            <person name="Rohde M."/>
            <person name="Goker M."/>
            <person name="Woyke T."/>
            <person name="Bristow J."/>
            <person name="Eisen J.A."/>
            <person name="Markowitz V."/>
            <person name="Hugenholtz P."/>
            <person name="Kyrpides N.C."/>
            <person name="Klenk H.P."/>
            <person name="Ivanova N."/>
        </authorList>
    </citation>
    <scope>NUCLEOTIDE SEQUENCE [LARGE SCALE GENOMIC DNA]</scope>
    <source>
        <strain evidence="2">DSM 17128</strain>
    </source>
</reference>
<gene>
    <name evidence="1" type="ORF">Premu_2036</name>
</gene>
<name>F8N7H1_9BACT</name>
<evidence type="ECO:0000313" key="1">
    <source>
        <dbReference type="EMBL" id="EGN57431.1"/>
    </source>
</evidence>
<sequence length="248" mass="28101">MQVLGGVISIKMQYHSIHDNHTNTIPMTAKTAPAIQKAALTFNVFFREDTTTQTFLPSIVSKDPEHWSFFRSVFAGQKDGRLTWVDKSVETPFHCLLAALFCKQLEEVLGMAFKDLTLIVKPMGRGHLSLPPSANTPFGSTAGRNDFLRLCFQKILGRDIRLVTKRNPVFCRDIRIMSGDSILYRRFEGGLAYGWQTDDSYVSLLSPKELLDMSESSIRCRNVFTHGYSRNGIFINVDFLTKSNTRHV</sequence>
<accession>F8N7H1</accession>
<proteinExistence type="predicted"/>
<protein>
    <submittedName>
        <fullName evidence="1">Uncharacterized protein</fullName>
    </submittedName>
</protein>
<dbReference type="Proteomes" id="UP000002772">
    <property type="component" value="Unassembled WGS sequence"/>
</dbReference>
<keyword evidence="2" id="KW-1185">Reference proteome</keyword>
<organism evidence="1 2">
    <name type="scientific">Hallella multisaccharivorax DSM 17128</name>
    <dbReference type="NCBI Taxonomy" id="688246"/>
    <lineage>
        <taxon>Bacteria</taxon>
        <taxon>Pseudomonadati</taxon>
        <taxon>Bacteroidota</taxon>
        <taxon>Bacteroidia</taxon>
        <taxon>Bacteroidales</taxon>
        <taxon>Prevotellaceae</taxon>
        <taxon>Hallella</taxon>
    </lineage>
</organism>
<dbReference type="EMBL" id="GL945017">
    <property type="protein sequence ID" value="EGN57431.1"/>
    <property type="molecule type" value="Genomic_DNA"/>
</dbReference>
<evidence type="ECO:0000313" key="2">
    <source>
        <dbReference type="Proteomes" id="UP000002772"/>
    </source>
</evidence>
<dbReference type="HOGENOM" id="CLU_1119373_0_0_10"/>
<dbReference type="AlphaFoldDB" id="F8N7H1"/>